<dbReference type="EMBL" id="BTPU01000067">
    <property type="protein sequence ID" value="GMQ64341.1"/>
    <property type="molecule type" value="Genomic_DNA"/>
</dbReference>
<evidence type="ECO:0000313" key="2">
    <source>
        <dbReference type="Proteomes" id="UP001374599"/>
    </source>
</evidence>
<evidence type="ECO:0000313" key="1">
    <source>
        <dbReference type="EMBL" id="GMQ64341.1"/>
    </source>
</evidence>
<keyword evidence="2" id="KW-1185">Reference proteome</keyword>
<gene>
    <name evidence="1" type="ORF">AN2V17_35780</name>
</gene>
<name>A0ACB5UPD7_9FIRM</name>
<organism evidence="1 2">
    <name type="scientific">Vallitalea maricola</name>
    <dbReference type="NCBI Taxonomy" id="3074433"/>
    <lineage>
        <taxon>Bacteria</taxon>
        <taxon>Bacillati</taxon>
        <taxon>Bacillota</taxon>
        <taxon>Clostridia</taxon>
        <taxon>Lachnospirales</taxon>
        <taxon>Vallitaleaceae</taxon>
        <taxon>Vallitalea</taxon>
    </lineage>
</organism>
<accession>A0ACB5UPD7</accession>
<proteinExistence type="predicted"/>
<comment type="caution">
    <text evidence="1">The sequence shown here is derived from an EMBL/GenBank/DDBJ whole genome shotgun (WGS) entry which is preliminary data.</text>
</comment>
<dbReference type="Proteomes" id="UP001374599">
    <property type="component" value="Unassembled WGS sequence"/>
</dbReference>
<reference evidence="1" key="1">
    <citation type="submission" date="2023-09" db="EMBL/GenBank/DDBJ databases">
        <title>Vallitalea sediminicola and Vallitalea maricola sp. nov., anaerobic bacteria isolated from marine sediment.</title>
        <authorList>
            <person name="Hirano S."/>
            <person name="Maeda A."/>
            <person name="Terahara T."/>
            <person name="Mori K."/>
            <person name="Hamada M."/>
            <person name="Matsumoto R."/>
            <person name="Kobayashi T."/>
        </authorList>
    </citation>
    <scope>NUCLEOTIDE SEQUENCE</scope>
    <source>
        <strain evidence="1">AN17-2</strain>
    </source>
</reference>
<protein>
    <submittedName>
        <fullName evidence="1">Phage major tail tube protein</fullName>
    </submittedName>
</protein>
<sequence>MKMPDKVLTYRIYNNGKELIGTASVQMPSIEYLTETAKGAGIMGEVDSPAIGQVGSLTLALNFKTVEKGAINLLKPKAHALELRAAQQVFDSSIGSYKMQPVKIVTRAVPKKVDLGKLEVAAMTDSALELEVTYLKIYIDGERILEIDKFNYVFFINGTDYGEEIQKALGL</sequence>